<dbReference type="InterPro" id="IPR007791">
    <property type="entry name" value="DjlA_N"/>
</dbReference>
<comment type="caution">
    <text evidence="2">The sequence shown here is derived from an EMBL/GenBank/DDBJ whole genome shotgun (WGS) entry which is preliminary data.</text>
</comment>
<evidence type="ECO:0000313" key="3">
    <source>
        <dbReference type="Proteomes" id="UP000295554"/>
    </source>
</evidence>
<dbReference type="AlphaFoldDB" id="A0A4R5LNQ5"/>
<evidence type="ECO:0000259" key="1">
    <source>
        <dbReference type="Pfam" id="PF05099"/>
    </source>
</evidence>
<dbReference type="RefSeq" id="WP_133214701.1">
    <property type="nucleotide sequence ID" value="NZ_SMSE01000004.1"/>
</dbReference>
<protein>
    <recommendedName>
        <fullName evidence="1">Co-chaperone DjlA N-terminal domain-containing protein</fullName>
    </recommendedName>
</protein>
<reference evidence="2 3" key="1">
    <citation type="submission" date="2019-03" db="EMBL/GenBank/DDBJ databases">
        <title>Seongchinamella monodicae gen. nov., sp. nov., a novel member of the Gammaproteobacteria isolated from a tidal mudflat of beach.</title>
        <authorList>
            <person name="Yang H.G."/>
            <person name="Kang J.W."/>
            <person name="Lee S.D."/>
        </authorList>
    </citation>
    <scope>NUCLEOTIDE SEQUENCE [LARGE SCALE GENOMIC DNA]</scope>
    <source>
        <strain evidence="2 3">GH4-78</strain>
    </source>
</reference>
<name>A0A4R5LNQ5_9GAMM</name>
<feature type="domain" description="Co-chaperone DjlA N-terminal" evidence="1">
    <location>
        <begin position="31"/>
        <end position="142"/>
    </location>
</feature>
<dbReference type="InterPro" id="IPR029024">
    <property type="entry name" value="TerB-like"/>
</dbReference>
<dbReference type="Gene3D" id="1.10.3680.10">
    <property type="entry name" value="TerB-like"/>
    <property type="match status" value="1"/>
</dbReference>
<gene>
    <name evidence="2" type="ORF">E2F43_16460</name>
</gene>
<keyword evidence="3" id="KW-1185">Reference proteome</keyword>
<dbReference type="SUPFAM" id="SSF158682">
    <property type="entry name" value="TerB-like"/>
    <property type="match status" value="1"/>
</dbReference>
<sequence length="170" mass="18717">MPVNYGLVLKGDQLILAEAPRETFFDPRYLVAALLHHVAQGDGVVCELETWAMIDLVAENLKLDRATAEQKFTQALALYSSNLDLDRVGEVLSGILSDAEREDVLVMLLQVIAADGRQGSDELAALDDVAACLSVTAEERHLAFSRYFDECQQPAGSDRRQIHFRQGSAL</sequence>
<evidence type="ECO:0000313" key="2">
    <source>
        <dbReference type="EMBL" id="TDG11955.1"/>
    </source>
</evidence>
<dbReference type="Pfam" id="PF05099">
    <property type="entry name" value="TerB"/>
    <property type="match status" value="1"/>
</dbReference>
<accession>A0A4R5LNQ5</accession>
<dbReference type="Proteomes" id="UP000295554">
    <property type="component" value="Unassembled WGS sequence"/>
</dbReference>
<dbReference type="EMBL" id="SMSE01000004">
    <property type="protein sequence ID" value="TDG11955.1"/>
    <property type="molecule type" value="Genomic_DNA"/>
</dbReference>
<organism evidence="2 3">
    <name type="scientific">Seongchinamella unica</name>
    <dbReference type="NCBI Taxonomy" id="2547392"/>
    <lineage>
        <taxon>Bacteria</taxon>
        <taxon>Pseudomonadati</taxon>
        <taxon>Pseudomonadota</taxon>
        <taxon>Gammaproteobacteria</taxon>
        <taxon>Cellvibrionales</taxon>
        <taxon>Halieaceae</taxon>
        <taxon>Seongchinamella</taxon>
    </lineage>
</organism>
<dbReference type="OrthoDB" id="5402150at2"/>
<proteinExistence type="predicted"/>
<dbReference type="CDD" id="cd07177">
    <property type="entry name" value="terB_like"/>
    <property type="match status" value="1"/>
</dbReference>